<sequence>MSRCHRTAIVRRLSDDVKTTWWGRYLKEDVHPAETLVDTIAHSPAVEINPEVETPGSQIGIRGRTECTDLHMARPLYIFLAPPTSADSFALARRFLMLKLRPFFNAPPVGPA</sequence>
<dbReference type="EMBL" id="BGZK01000030">
    <property type="protein sequence ID" value="GBP08202.1"/>
    <property type="molecule type" value="Genomic_DNA"/>
</dbReference>
<keyword evidence="2" id="KW-1185">Reference proteome</keyword>
<evidence type="ECO:0000313" key="1">
    <source>
        <dbReference type="EMBL" id="GBP08202.1"/>
    </source>
</evidence>
<organism evidence="1 2">
    <name type="scientific">Eumeta variegata</name>
    <name type="common">Bagworm moth</name>
    <name type="synonym">Eumeta japonica</name>
    <dbReference type="NCBI Taxonomy" id="151549"/>
    <lineage>
        <taxon>Eukaryota</taxon>
        <taxon>Metazoa</taxon>
        <taxon>Ecdysozoa</taxon>
        <taxon>Arthropoda</taxon>
        <taxon>Hexapoda</taxon>
        <taxon>Insecta</taxon>
        <taxon>Pterygota</taxon>
        <taxon>Neoptera</taxon>
        <taxon>Endopterygota</taxon>
        <taxon>Lepidoptera</taxon>
        <taxon>Glossata</taxon>
        <taxon>Ditrysia</taxon>
        <taxon>Tineoidea</taxon>
        <taxon>Psychidae</taxon>
        <taxon>Oiketicinae</taxon>
        <taxon>Eumeta</taxon>
    </lineage>
</organism>
<reference evidence="1 2" key="1">
    <citation type="journal article" date="2019" name="Commun. Biol.">
        <title>The bagworm genome reveals a unique fibroin gene that provides high tensile strength.</title>
        <authorList>
            <person name="Kono N."/>
            <person name="Nakamura H."/>
            <person name="Ohtoshi R."/>
            <person name="Tomita M."/>
            <person name="Numata K."/>
            <person name="Arakawa K."/>
        </authorList>
    </citation>
    <scope>NUCLEOTIDE SEQUENCE [LARGE SCALE GENOMIC DNA]</scope>
</reference>
<comment type="caution">
    <text evidence="1">The sequence shown here is derived from an EMBL/GenBank/DDBJ whole genome shotgun (WGS) entry which is preliminary data.</text>
</comment>
<accession>A0A4C1T142</accession>
<name>A0A4C1T142_EUMVA</name>
<evidence type="ECO:0000313" key="2">
    <source>
        <dbReference type="Proteomes" id="UP000299102"/>
    </source>
</evidence>
<protein>
    <submittedName>
        <fullName evidence="1">Uncharacterized protein</fullName>
    </submittedName>
</protein>
<proteinExistence type="predicted"/>
<gene>
    <name evidence="1" type="ORF">EVAR_78707_1</name>
</gene>
<dbReference type="AlphaFoldDB" id="A0A4C1T142"/>
<dbReference type="Proteomes" id="UP000299102">
    <property type="component" value="Unassembled WGS sequence"/>
</dbReference>